<feature type="region of interest" description="Disordered" evidence="12">
    <location>
        <begin position="538"/>
        <end position="559"/>
    </location>
</feature>
<keyword evidence="8 11" id="KW-0315">Glutamine amidotransferase</keyword>
<keyword evidence="16" id="KW-1185">Reference proteome</keyword>
<dbReference type="GO" id="GO:0042802">
    <property type="term" value="F:identical protein binding"/>
    <property type="evidence" value="ECO:0007669"/>
    <property type="project" value="TreeGrafter"/>
</dbReference>
<feature type="binding site" evidence="11">
    <location>
        <position position="241"/>
    </location>
    <ligand>
        <name>ATP</name>
        <dbReference type="ChEBI" id="CHEBI:30616"/>
    </ligand>
</feature>
<feature type="binding site" evidence="11">
    <location>
        <position position="412"/>
    </location>
    <ligand>
        <name>L-glutamine</name>
        <dbReference type="ChEBI" id="CHEBI:58359"/>
    </ligand>
</feature>
<dbReference type="NCBIfam" id="NF003792">
    <property type="entry name" value="PRK05380.1"/>
    <property type="match status" value="1"/>
</dbReference>
<evidence type="ECO:0000313" key="16">
    <source>
        <dbReference type="Proteomes" id="UP000029692"/>
    </source>
</evidence>
<comment type="function">
    <text evidence="11">Catalyzes the ATP-dependent amination of UTP to CTP with either L-glutamine or ammonia as the source of nitrogen. Regulates intracellular CTP levels through interactions with the four ribonucleotide triphosphates.</text>
</comment>
<feature type="binding site" evidence="11">
    <location>
        <position position="71"/>
    </location>
    <ligand>
        <name>ATP</name>
        <dbReference type="ChEBI" id="CHEBI:30616"/>
    </ligand>
</feature>
<dbReference type="InterPro" id="IPR033828">
    <property type="entry name" value="GATase1_CTP_Synthase"/>
</dbReference>
<name>A0A098QWF9_9SPIO</name>
<feature type="binding site" evidence="11">
    <location>
        <position position="141"/>
    </location>
    <ligand>
        <name>Mg(2+)</name>
        <dbReference type="ChEBI" id="CHEBI:18420"/>
    </ligand>
</feature>
<feature type="compositionally biased region" description="Polar residues" evidence="12">
    <location>
        <begin position="546"/>
        <end position="559"/>
    </location>
</feature>
<feature type="domain" description="CTP synthase N-terminal" evidence="14">
    <location>
        <begin position="3"/>
        <end position="266"/>
    </location>
</feature>
<evidence type="ECO:0000256" key="11">
    <source>
        <dbReference type="HAMAP-Rule" id="MF_01227"/>
    </source>
</evidence>
<feature type="binding site" evidence="11">
    <location>
        <position position="223"/>
    </location>
    <ligand>
        <name>CTP</name>
        <dbReference type="ChEBI" id="CHEBI:37563"/>
        <note>allosteric inhibitor</note>
    </ligand>
</feature>
<feature type="active site" description="Nucleophile; for glutamine hydrolysis" evidence="11">
    <location>
        <position position="388"/>
    </location>
</feature>
<dbReference type="Pfam" id="PF06418">
    <property type="entry name" value="CTP_synth_N"/>
    <property type="match status" value="1"/>
</dbReference>
<feature type="binding site" evidence="11">
    <location>
        <position position="71"/>
    </location>
    <ligand>
        <name>Mg(2+)</name>
        <dbReference type="ChEBI" id="CHEBI:18420"/>
    </ligand>
</feature>
<dbReference type="GO" id="GO:0044210">
    <property type="term" value="P:'de novo' CTP biosynthetic process"/>
    <property type="evidence" value="ECO:0007669"/>
    <property type="project" value="UniProtKB-UniRule"/>
</dbReference>
<evidence type="ECO:0000256" key="4">
    <source>
        <dbReference type="ARBA" id="ARBA00022723"/>
    </source>
</evidence>
<evidence type="ECO:0000259" key="13">
    <source>
        <dbReference type="Pfam" id="PF00117"/>
    </source>
</evidence>
<feature type="binding site" evidence="11">
    <location>
        <position position="361"/>
    </location>
    <ligand>
        <name>L-glutamine</name>
        <dbReference type="ChEBI" id="CHEBI:58359"/>
    </ligand>
</feature>
<evidence type="ECO:0000256" key="10">
    <source>
        <dbReference type="ARBA" id="ARBA00047781"/>
    </source>
</evidence>
<comment type="caution">
    <text evidence="15">The sequence shown here is derived from an EMBL/GenBank/DDBJ whole genome shotgun (WGS) entry which is preliminary data.</text>
</comment>
<dbReference type="CDD" id="cd01746">
    <property type="entry name" value="GATase1_CTP_Synthase"/>
    <property type="match status" value="1"/>
</dbReference>
<feature type="binding site" evidence="11">
    <location>
        <position position="223"/>
    </location>
    <ligand>
        <name>UTP</name>
        <dbReference type="ChEBI" id="CHEBI:46398"/>
    </ligand>
</feature>
<gene>
    <name evidence="11" type="primary">pyrG</name>
    <name evidence="15" type="ORF">DC28_08655</name>
</gene>
<feature type="region of interest" description="Amidoligase domain" evidence="11">
    <location>
        <begin position="1"/>
        <end position="267"/>
    </location>
</feature>
<evidence type="ECO:0000259" key="14">
    <source>
        <dbReference type="Pfam" id="PF06418"/>
    </source>
</evidence>
<feature type="binding site" evidence="11">
    <location>
        <begin position="187"/>
        <end position="192"/>
    </location>
    <ligand>
        <name>CTP</name>
        <dbReference type="ChEBI" id="CHEBI:37563"/>
        <note>allosteric inhibitor</note>
    </ligand>
</feature>
<evidence type="ECO:0000256" key="8">
    <source>
        <dbReference type="ARBA" id="ARBA00022962"/>
    </source>
</evidence>
<dbReference type="Proteomes" id="UP000029692">
    <property type="component" value="Unassembled WGS sequence"/>
</dbReference>
<dbReference type="Pfam" id="PF00117">
    <property type="entry name" value="GATase"/>
    <property type="match status" value="1"/>
</dbReference>
<evidence type="ECO:0000256" key="1">
    <source>
        <dbReference type="ARBA" id="ARBA00005171"/>
    </source>
</evidence>
<dbReference type="Gene3D" id="3.40.50.880">
    <property type="match status" value="1"/>
</dbReference>
<dbReference type="PROSITE" id="PS51273">
    <property type="entry name" value="GATASE_TYPE_1"/>
    <property type="match status" value="1"/>
</dbReference>
<dbReference type="GO" id="GO:0046872">
    <property type="term" value="F:metal ion binding"/>
    <property type="evidence" value="ECO:0007669"/>
    <property type="project" value="UniProtKB-KW"/>
</dbReference>
<sequence>MKKYIFVTGGVCSSLGKGIAAASVGSLLEARGLVVRMVKIDPYINVDAGTMSPYQHGEVFVTDDGAETDLDLGNYSRFTNSTLSRQNSITTGQVYQEVIQREREGRYLGRTVQVIPHITDRIKQRILAVGEEAEVDVTIIEVGGTVGDIESIPFLEAARQMIHEIGHENALSLHLTLIPEVAGGELKTKPTQHSVNKMREIGIQPDMLFCRAPHVLEDDMRRKIALFTNVHFDAVISAHDVSRTIYEIPLSYQKQKVDQIILHRLGIQAPEADMSHWNNYVTTYTNAQRVITIGMIGKYIELADSYKSVDEALLHAGVANGVRVEIEKIDSEELEKLYAAGGMDALGDRLGHLEGVLVPGGFGSRGIPGMVLTARYCRERGLPYFGICLGMQIMVIEWARDVLDWEDANSTEFAPDCKFPVVSLLEEQIDVKNYGGTMRLGRNDSYLHEGTTIASIYGAPVIAERHRHRYEVSNKVRADLERSGLLITATTKDGDLVESVQWPNHSWGLGVQYHPEFLSKPLKSHPLFTSFIEAAKRSTPIEAGKNGSNPEAANHSTDS</sequence>
<comment type="caution">
    <text evidence="11">Lacks conserved residue(s) required for the propagation of feature annotation.</text>
</comment>
<evidence type="ECO:0000256" key="3">
    <source>
        <dbReference type="ARBA" id="ARBA00022598"/>
    </source>
</evidence>
<comment type="catalytic activity">
    <reaction evidence="11">
        <text>UTP + NH4(+) + ATP = CTP + ADP + phosphate + 2 H(+)</text>
        <dbReference type="Rhea" id="RHEA:16597"/>
        <dbReference type="ChEBI" id="CHEBI:15378"/>
        <dbReference type="ChEBI" id="CHEBI:28938"/>
        <dbReference type="ChEBI" id="CHEBI:30616"/>
        <dbReference type="ChEBI" id="CHEBI:37563"/>
        <dbReference type="ChEBI" id="CHEBI:43474"/>
        <dbReference type="ChEBI" id="CHEBI:46398"/>
        <dbReference type="ChEBI" id="CHEBI:456216"/>
    </reaction>
</comment>
<reference evidence="15 16" key="1">
    <citation type="submission" date="2014-05" db="EMBL/GenBank/DDBJ databases">
        <title>De novo Genome Sequence of Spirocheata sp.</title>
        <authorList>
            <person name="Shivani Y."/>
            <person name="Subhash Y."/>
            <person name="Tushar L."/>
            <person name="Sasikala C."/>
            <person name="Ramana C.V."/>
        </authorList>
    </citation>
    <scope>NUCLEOTIDE SEQUENCE [LARGE SCALE GENOMIC DNA]</scope>
    <source>
        <strain evidence="15 16">JC230</strain>
    </source>
</reference>
<dbReference type="InterPro" id="IPR027417">
    <property type="entry name" value="P-loop_NTPase"/>
</dbReference>
<feature type="binding site" evidence="11">
    <location>
        <begin position="389"/>
        <end position="392"/>
    </location>
    <ligand>
        <name>L-glutamine</name>
        <dbReference type="ChEBI" id="CHEBI:58359"/>
    </ligand>
</feature>
<dbReference type="EC" id="6.3.4.2" evidence="11"/>
<protein>
    <recommendedName>
        <fullName evidence="11">CTP synthase</fullName>
        <ecNumber evidence="11">6.3.4.2</ecNumber>
    </recommendedName>
    <alternativeName>
        <fullName evidence="11">Cytidine 5'-triphosphate synthase</fullName>
    </alternativeName>
    <alternativeName>
        <fullName evidence="11">Cytidine triphosphate synthetase</fullName>
        <shortName evidence="11">CTP synthetase</shortName>
        <shortName evidence="11">CTPS</shortName>
    </alternativeName>
    <alternativeName>
        <fullName evidence="11">UTP--ammonia ligase</fullName>
    </alternativeName>
</protein>
<dbReference type="eggNOG" id="COG0504">
    <property type="taxonomic scope" value="Bacteria"/>
</dbReference>
<dbReference type="RefSeq" id="WP_037547724.1">
    <property type="nucleotide sequence ID" value="NZ_JNUP01000064.1"/>
</dbReference>
<dbReference type="UniPathway" id="UPA00159">
    <property type="reaction ID" value="UER00277"/>
</dbReference>
<dbReference type="InterPro" id="IPR004468">
    <property type="entry name" value="CTP_synthase"/>
</dbReference>
<comment type="pathway">
    <text evidence="1 11">Pyrimidine metabolism; CTP biosynthesis via de novo pathway; CTP from UDP: step 2/2.</text>
</comment>
<feature type="binding site" evidence="11">
    <location>
        <begin position="187"/>
        <end position="192"/>
    </location>
    <ligand>
        <name>UTP</name>
        <dbReference type="ChEBI" id="CHEBI:46398"/>
    </ligand>
</feature>
<dbReference type="GO" id="GO:0004359">
    <property type="term" value="F:glutaminase activity"/>
    <property type="evidence" value="ECO:0007669"/>
    <property type="project" value="RHEA"/>
</dbReference>
<evidence type="ECO:0000256" key="12">
    <source>
        <dbReference type="SAM" id="MobiDB-lite"/>
    </source>
</evidence>
<dbReference type="InterPro" id="IPR017926">
    <property type="entry name" value="GATASE"/>
</dbReference>
<keyword evidence="7 11" id="KW-0460">Magnesium</keyword>
<feature type="binding site" evidence="11">
    <location>
        <position position="469"/>
    </location>
    <ligand>
        <name>L-glutamine</name>
        <dbReference type="ChEBI" id="CHEBI:58359"/>
    </ligand>
</feature>
<keyword evidence="3 11" id="KW-0436">Ligase</keyword>
<dbReference type="HAMAP" id="MF_01227">
    <property type="entry name" value="PyrG"/>
    <property type="match status" value="1"/>
</dbReference>
<evidence type="ECO:0000256" key="9">
    <source>
        <dbReference type="ARBA" id="ARBA00022975"/>
    </source>
</evidence>
<keyword evidence="5 11" id="KW-0547">Nucleotide-binding</keyword>
<keyword evidence="6 11" id="KW-0067">ATP-binding</keyword>
<comment type="subunit">
    <text evidence="11">Homotetramer.</text>
</comment>
<proteinExistence type="inferred from homology"/>
<feature type="domain" description="Glutamine amidotransferase" evidence="13">
    <location>
        <begin position="302"/>
        <end position="533"/>
    </location>
</feature>
<dbReference type="Gene3D" id="3.40.50.300">
    <property type="entry name" value="P-loop containing nucleotide triphosphate hydrolases"/>
    <property type="match status" value="1"/>
</dbReference>
<dbReference type="InterPro" id="IPR029062">
    <property type="entry name" value="Class_I_gatase-like"/>
</dbReference>
<dbReference type="PANTHER" id="PTHR11550:SF0">
    <property type="entry name" value="CTP SYNTHASE-RELATED"/>
    <property type="match status" value="1"/>
</dbReference>
<accession>A0A098QWF9</accession>
<dbReference type="GO" id="GO:0097268">
    <property type="term" value="C:cytoophidium"/>
    <property type="evidence" value="ECO:0007669"/>
    <property type="project" value="UniProtKB-ARBA"/>
</dbReference>
<dbReference type="OrthoDB" id="9801107at2"/>
<dbReference type="GO" id="GO:0005524">
    <property type="term" value="F:ATP binding"/>
    <property type="evidence" value="ECO:0007669"/>
    <property type="project" value="UniProtKB-KW"/>
</dbReference>
<comment type="similarity">
    <text evidence="2 11">Belongs to the CTP synthase family.</text>
</comment>
<organism evidence="15 16">
    <name type="scientific">Spirochaeta lutea</name>
    <dbReference type="NCBI Taxonomy" id="1480694"/>
    <lineage>
        <taxon>Bacteria</taxon>
        <taxon>Pseudomonadati</taxon>
        <taxon>Spirochaetota</taxon>
        <taxon>Spirochaetia</taxon>
        <taxon>Spirochaetales</taxon>
        <taxon>Spirochaetaceae</taxon>
        <taxon>Spirochaeta</taxon>
    </lineage>
</organism>
<dbReference type="PANTHER" id="PTHR11550">
    <property type="entry name" value="CTP SYNTHASE"/>
    <property type="match status" value="1"/>
</dbReference>
<keyword evidence="4 11" id="KW-0479">Metal-binding</keyword>
<evidence type="ECO:0000313" key="15">
    <source>
        <dbReference type="EMBL" id="KGE71881.1"/>
    </source>
</evidence>
<dbReference type="InterPro" id="IPR017456">
    <property type="entry name" value="CTP_synthase_N"/>
</dbReference>
<dbReference type="GO" id="GO:0005829">
    <property type="term" value="C:cytosol"/>
    <property type="evidence" value="ECO:0007669"/>
    <property type="project" value="TreeGrafter"/>
</dbReference>
<dbReference type="EMBL" id="JNUP01000064">
    <property type="protein sequence ID" value="KGE71881.1"/>
    <property type="molecule type" value="Genomic_DNA"/>
</dbReference>
<comment type="catalytic activity">
    <reaction evidence="10 11">
        <text>UTP + L-glutamine + ATP + H2O = CTP + L-glutamate + ADP + phosphate + 2 H(+)</text>
        <dbReference type="Rhea" id="RHEA:26426"/>
        <dbReference type="ChEBI" id="CHEBI:15377"/>
        <dbReference type="ChEBI" id="CHEBI:15378"/>
        <dbReference type="ChEBI" id="CHEBI:29985"/>
        <dbReference type="ChEBI" id="CHEBI:30616"/>
        <dbReference type="ChEBI" id="CHEBI:37563"/>
        <dbReference type="ChEBI" id="CHEBI:43474"/>
        <dbReference type="ChEBI" id="CHEBI:46398"/>
        <dbReference type="ChEBI" id="CHEBI:58359"/>
        <dbReference type="ChEBI" id="CHEBI:456216"/>
        <dbReference type="EC" id="6.3.4.2"/>
    </reaction>
</comment>
<comment type="catalytic activity">
    <reaction evidence="11">
        <text>L-glutamine + H2O = L-glutamate + NH4(+)</text>
        <dbReference type="Rhea" id="RHEA:15889"/>
        <dbReference type="ChEBI" id="CHEBI:15377"/>
        <dbReference type="ChEBI" id="CHEBI:28938"/>
        <dbReference type="ChEBI" id="CHEBI:29985"/>
        <dbReference type="ChEBI" id="CHEBI:58359"/>
    </reaction>
</comment>
<evidence type="ECO:0000256" key="6">
    <source>
        <dbReference type="ARBA" id="ARBA00022840"/>
    </source>
</evidence>
<feature type="binding site" evidence="11">
    <location>
        <position position="54"/>
    </location>
    <ligand>
        <name>L-glutamine</name>
        <dbReference type="ChEBI" id="CHEBI:58359"/>
    </ligand>
</feature>
<dbReference type="SUPFAM" id="SSF52317">
    <property type="entry name" value="Class I glutamine amidotransferase-like"/>
    <property type="match status" value="1"/>
</dbReference>
<feature type="binding site" evidence="11">
    <location>
        <begin position="148"/>
        <end position="150"/>
    </location>
    <ligand>
        <name>CTP</name>
        <dbReference type="ChEBI" id="CHEBI:37563"/>
        <note>allosteric inhibitor</note>
    </ligand>
</feature>
<dbReference type="FunFam" id="3.40.50.880:FF:000002">
    <property type="entry name" value="CTP synthase"/>
    <property type="match status" value="1"/>
</dbReference>
<feature type="binding site" evidence="11">
    <location>
        <begin position="14"/>
        <end position="19"/>
    </location>
    <ligand>
        <name>ATP</name>
        <dbReference type="ChEBI" id="CHEBI:30616"/>
    </ligand>
</feature>
<evidence type="ECO:0000256" key="7">
    <source>
        <dbReference type="ARBA" id="ARBA00022842"/>
    </source>
</evidence>
<feature type="binding site" evidence="11">
    <location>
        <position position="13"/>
    </location>
    <ligand>
        <name>CTP</name>
        <dbReference type="ChEBI" id="CHEBI:37563"/>
        <note>allosteric inhibitor</note>
    </ligand>
</feature>
<feature type="active site" evidence="11">
    <location>
        <position position="516"/>
    </location>
</feature>
<dbReference type="GO" id="GO:0003883">
    <property type="term" value="F:CTP synthase activity"/>
    <property type="evidence" value="ECO:0007669"/>
    <property type="project" value="UniProtKB-UniRule"/>
</dbReference>
<dbReference type="CDD" id="cd03113">
    <property type="entry name" value="CTPS_N"/>
    <property type="match status" value="1"/>
</dbReference>
<evidence type="ECO:0000256" key="2">
    <source>
        <dbReference type="ARBA" id="ARBA00007533"/>
    </source>
</evidence>
<comment type="activity regulation">
    <text evidence="11">Allosterically activated by GTP, when glutamine is the substrate; GTP has no effect on the reaction when ammonia is the substrate. The allosteric effector GTP functions by stabilizing the protein conformation that binds the tetrahedral intermediate(s) formed during glutamine hydrolysis. Inhibited by the product CTP, via allosteric rather than competitive inhibition.</text>
</comment>
<dbReference type="NCBIfam" id="TIGR00337">
    <property type="entry name" value="PyrG"/>
    <property type="match status" value="1"/>
</dbReference>
<comment type="miscellaneous">
    <text evidence="11">CTPSs have evolved a hybrid strategy for distinguishing between UTP and CTP. The overlapping regions of the product feedback inhibitory and substrate sites recognize a common feature in both compounds, the triphosphate moiety. To differentiate isosteric substrate and product pyrimidine rings, an additional pocket far from the expected kinase/ligase catalytic site, specifically recognizes the cytosine and ribose portions of the product inhibitor.</text>
</comment>
<feature type="binding site" evidence="11">
    <location>
        <position position="13"/>
    </location>
    <ligand>
        <name>UTP</name>
        <dbReference type="ChEBI" id="CHEBI:46398"/>
    </ligand>
</feature>
<evidence type="ECO:0000256" key="5">
    <source>
        <dbReference type="ARBA" id="ARBA00022741"/>
    </source>
</evidence>
<dbReference type="FunFam" id="3.40.50.300:FF:000009">
    <property type="entry name" value="CTP synthase"/>
    <property type="match status" value="1"/>
</dbReference>
<dbReference type="SUPFAM" id="SSF52540">
    <property type="entry name" value="P-loop containing nucleoside triphosphate hydrolases"/>
    <property type="match status" value="1"/>
</dbReference>
<feature type="active site" evidence="11">
    <location>
        <position position="514"/>
    </location>
</feature>
<dbReference type="STRING" id="1480694.DC28_08655"/>
<dbReference type="AlphaFoldDB" id="A0A098QWF9"/>
<keyword evidence="9 11" id="KW-0665">Pyrimidine biosynthesis</keyword>
<dbReference type="GO" id="GO:0019856">
    <property type="term" value="P:pyrimidine nucleobase biosynthetic process"/>
    <property type="evidence" value="ECO:0007669"/>
    <property type="project" value="TreeGrafter"/>
</dbReference>